<dbReference type="EMBL" id="FOHA01000004">
    <property type="protein sequence ID" value="SER72315.1"/>
    <property type="molecule type" value="Genomic_DNA"/>
</dbReference>
<accession>A0A1H9RIC9</accession>
<dbReference type="PANTHER" id="PTHR40076">
    <property type="entry name" value="MEMBRANE PROTEIN-RELATED"/>
    <property type="match status" value="1"/>
</dbReference>
<feature type="transmembrane region" description="Helical" evidence="1">
    <location>
        <begin position="52"/>
        <end position="74"/>
    </location>
</feature>
<keyword evidence="1" id="KW-0812">Transmembrane</keyword>
<evidence type="ECO:0000313" key="2">
    <source>
        <dbReference type="EMBL" id="SER72315.1"/>
    </source>
</evidence>
<feature type="transmembrane region" description="Helical" evidence="1">
    <location>
        <begin position="112"/>
        <end position="135"/>
    </location>
</feature>
<name>A0A1H9RIC9_9LACT</name>
<organism evidence="2 3">
    <name type="scientific">Isobaculum melis</name>
    <dbReference type="NCBI Taxonomy" id="142588"/>
    <lineage>
        <taxon>Bacteria</taxon>
        <taxon>Bacillati</taxon>
        <taxon>Bacillota</taxon>
        <taxon>Bacilli</taxon>
        <taxon>Lactobacillales</taxon>
        <taxon>Carnobacteriaceae</taxon>
        <taxon>Isobaculum</taxon>
    </lineage>
</organism>
<keyword evidence="1" id="KW-1133">Transmembrane helix</keyword>
<dbReference type="Proteomes" id="UP000198948">
    <property type="component" value="Unassembled WGS sequence"/>
</dbReference>
<feature type="transmembrane region" description="Helical" evidence="1">
    <location>
        <begin position="155"/>
        <end position="179"/>
    </location>
</feature>
<dbReference type="RefSeq" id="WP_092650822.1">
    <property type="nucleotide sequence ID" value="NZ_FOHA01000004.1"/>
</dbReference>
<feature type="transmembrane region" description="Helical" evidence="1">
    <location>
        <begin position="21"/>
        <end position="40"/>
    </location>
</feature>
<dbReference type="InterPro" id="IPR010380">
    <property type="entry name" value="DUF975"/>
</dbReference>
<evidence type="ECO:0000313" key="3">
    <source>
        <dbReference type="Proteomes" id="UP000198948"/>
    </source>
</evidence>
<keyword evidence="1" id="KW-0472">Membrane</keyword>
<reference evidence="2 3" key="1">
    <citation type="submission" date="2016-10" db="EMBL/GenBank/DDBJ databases">
        <authorList>
            <person name="de Groot N.N."/>
        </authorList>
    </citation>
    <scope>NUCLEOTIDE SEQUENCE [LARGE SCALE GENOMIC DNA]</scope>
    <source>
        <strain evidence="2 3">DSM 13760</strain>
    </source>
</reference>
<proteinExistence type="predicted"/>
<sequence length="263" mass="29392">MKSADYKLSARQSLTGQWGTMIGMQLITIVISILISSVLLAPFNTSEGSGSAVSTIVGLLITFGFSYGLTYASLEVVRGRKANFEMLFVIFKQERYLPAVLLNMTTKIIDTVVSFILMLPIVIVAGVSFISLYTVSAGNITEARYVARLITGMSGIVVFIFLIVMLLFLVVALLLSAYFQMLVLVRLDHPNLSLGEVYRETNRLLMGKWGQLLKLELSFIWLYIAGVFTLCIAYLWIIPYQDVAVSTFYDVMKNGEQEDQWVD</sequence>
<evidence type="ECO:0000256" key="1">
    <source>
        <dbReference type="SAM" id="Phobius"/>
    </source>
</evidence>
<dbReference type="Pfam" id="PF06161">
    <property type="entry name" value="DUF975"/>
    <property type="match status" value="1"/>
</dbReference>
<dbReference type="AlphaFoldDB" id="A0A1H9RIC9"/>
<dbReference type="STRING" id="142588.SAMN04488559_10455"/>
<dbReference type="PANTHER" id="PTHR40076:SF1">
    <property type="entry name" value="MEMBRANE PROTEIN"/>
    <property type="match status" value="1"/>
</dbReference>
<keyword evidence="3" id="KW-1185">Reference proteome</keyword>
<protein>
    <submittedName>
        <fullName evidence="2">Uncharacterized membrane protein</fullName>
    </submittedName>
</protein>
<dbReference type="OrthoDB" id="2157736at2"/>
<feature type="transmembrane region" description="Helical" evidence="1">
    <location>
        <begin position="215"/>
        <end position="237"/>
    </location>
</feature>
<gene>
    <name evidence="2" type="ORF">SAMN04488559_10455</name>
</gene>